<accession>A0A238HA48</accession>
<proteinExistence type="predicted"/>
<evidence type="ECO:0000259" key="1">
    <source>
        <dbReference type="Pfam" id="PF04069"/>
    </source>
</evidence>
<dbReference type="InterPro" id="IPR017783">
    <property type="entry name" value="ABC_choline_sub-bd"/>
</dbReference>
<dbReference type="GO" id="GO:0022857">
    <property type="term" value="F:transmembrane transporter activity"/>
    <property type="evidence" value="ECO:0007669"/>
    <property type="project" value="InterPro"/>
</dbReference>
<dbReference type="GO" id="GO:0043190">
    <property type="term" value="C:ATP-binding cassette (ABC) transporter complex"/>
    <property type="evidence" value="ECO:0007669"/>
    <property type="project" value="InterPro"/>
</dbReference>
<dbReference type="GO" id="GO:0033265">
    <property type="term" value="F:choline binding"/>
    <property type="evidence" value="ECO:0007669"/>
    <property type="project" value="InterPro"/>
</dbReference>
<dbReference type="InterPro" id="IPR007210">
    <property type="entry name" value="ABC_Gly_betaine_transp_sub-bd"/>
</dbReference>
<dbReference type="SUPFAM" id="SSF53850">
    <property type="entry name" value="Periplasmic binding protein-like II"/>
    <property type="match status" value="1"/>
</dbReference>
<dbReference type="Gene3D" id="3.40.190.10">
    <property type="entry name" value="Periplasmic binding protein-like II"/>
    <property type="match status" value="1"/>
</dbReference>
<dbReference type="Gene3D" id="3.40.190.100">
    <property type="entry name" value="Glycine betaine-binding periplasmic protein, domain 2"/>
    <property type="match status" value="1"/>
</dbReference>
<dbReference type="GO" id="GO:0042597">
    <property type="term" value="C:periplasmic space"/>
    <property type="evidence" value="ECO:0007669"/>
    <property type="project" value="InterPro"/>
</dbReference>
<dbReference type="NCBIfam" id="TIGR03414">
    <property type="entry name" value="ABC_choline_bnd"/>
    <property type="match status" value="1"/>
</dbReference>
<evidence type="ECO:0000313" key="2">
    <source>
        <dbReference type="EMBL" id="SMG02204.1"/>
    </source>
</evidence>
<organism evidence="2 3">
    <name type="scientific">Burkholderia singularis</name>
    <dbReference type="NCBI Taxonomy" id="1503053"/>
    <lineage>
        <taxon>Bacteria</taxon>
        <taxon>Pseudomonadati</taxon>
        <taxon>Pseudomonadota</taxon>
        <taxon>Betaproteobacteria</taxon>
        <taxon>Burkholderiales</taxon>
        <taxon>Burkholderiaceae</taxon>
        <taxon>Burkholderia</taxon>
        <taxon>pseudomallei group</taxon>
    </lineage>
</organism>
<dbReference type="CDD" id="cd13640">
    <property type="entry name" value="PBP2_ChoX"/>
    <property type="match status" value="1"/>
</dbReference>
<dbReference type="Proteomes" id="UP000198460">
    <property type="component" value="Unassembled WGS sequence"/>
</dbReference>
<reference evidence="2 3" key="1">
    <citation type="submission" date="2017-04" db="EMBL/GenBank/DDBJ databases">
        <authorList>
            <person name="Afonso C.L."/>
            <person name="Miller P.J."/>
            <person name="Scott M.A."/>
            <person name="Spackman E."/>
            <person name="Goraichik I."/>
            <person name="Dimitrov K.M."/>
            <person name="Suarez D.L."/>
            <person name="Swayne D.E."/>
        </authorList>
    </citation>
    <scope>NUCLEOTIDE SEQUENCE [LARGE SCALE GENOMIC DNA]</scope>
    <source>
        <strain evidence="2">LMG 28154</strain>
    </source>
</reference>
<evidence type="ECO:0000313" key="3">
    <source>
        <dbReference type="Proteomes" id="UP000198460"/>
    </source>
</evidence>
<protein>
    <submittedName>
        <fullName evidence="2">L-proline glycine betaine binding ABC transporter protein ProX (TC 3.A.1.12.1)</fullName>
    </submittedName>
</protein>
<dbReference type="Pfam" id="PF04069">
    <property type="entry name" value="OpuAC"/>
    <property type="match status" value="1"/>
</dbReference>
<dbReference type="AlphaFoldDB" id="A0A238HA48"/>
<dbReference type="EMBL" id="FXAN01000094">
    <property type="protein sequence ID" value="SMG02204.1"/>
    <property type="molecule type" value="Genomic_DNA"/>
</dbReference>
<dbReference type="GO" id="GO:0015871">
    <property type="term" value="P:choline transport"/>
    <property type="evidence" value="ECO:0007669"/>
    <property type="project" value="InterPro"/>
</dbReference>
<sequence length="380" mass="41870">MPEKRHFIRSFGHLVVFTKSRKQARERRRWSLHHEYDSLPLIPRCRPNGFTGIGMHDPSNQEGTMKPIETLAAGVTLFAVGLLPQPSFAQDSAACRNVRFADIGWTDITSTTALASLLFAGLGYKPTTTIASVPISFAGLKNRQLDVSLGYWWPVQQHQIQSFIDSKSITVVEPPNLSGAKATLAVPAYVYQAGLKTFDDIAKHRAELGGTIYGIEPGSSANATIQKMIDTNQYGLGGFKLVESSEAGMLVEVNRAIRNQKWIVFLGWEPHPMNIQINMNYLSGGDAAFGANYGEARVYTLTAPDYMVRCPNAGKLVGNLRFTTQMENRLMLSVMNKVKPVDAAKEYIKQNPQVLDAWLAGVKTYDGKDGLLAVKAYLGL</sequence>
<name>A0A238HA48_9BURK</name>
<feature type="domain" description="ABC-type glycine betaine transport system substrate-binding" evidence="1">
    <location>
        <begin position="97"/>
        <end position="350"/>
    </location>
</feature>
<gene>
    <name evidence="2" type="ORF">BSIN_0823</name>
</gene>